<dbReference type="HOGENOM" id="CLU_1044503_0_0_9"/>
<dbReference type="AlphaFoldDB" id="A0A078M229"/>
<sequence>MEQLKERLARELLQDLNVQIVEHGDFSVPVQAIEVQYTPISRAPMDVLMKMVLLVIQKMSIKNPLQISELLHVEILFITDILQALMRERMLTQDTSYHLTEKGEQQLALGIFEQQLETTIDILLYSTLHEAFVASSLEDIEANVYLPEPLEGISEAISIEDEVYCAQLTKSTAQLVTTIEQVSHQQVYDVPCLYFVLYNKEEDSYYARVWHVLDAQWDAQIEAKLNQQQRLIWREKYTNKEELNHG</sequence>
<evidence type="ECO:0000313" key="1">
    <source>
        <dbReference type="EMBL" id="CEA01433.1"/>
    </source>
</evidence>
<protein>
    <submittedName>
        <fullName evidence="1">Uncharacterized protein</fullName>
    </submittedName>
</protein>
<organism evidence="1">
    <name type="scientific">Metalysinibacillus saudimassiliensis</name>
    <dbReference type="NCBI Taxonomy" id="1461583"/>
    <lineage>
        <taxon>Bacteria</taxon>
        <taxon>Bacillati</taxon>
        <taxon>Bacillota</taxon>
        <taxon>Bacilli</taxon>
        <taxon>Bacillales</taxon>
        <taxon>Caryophanaceae</taxon>
        <taxon>Metalysinibacillus</taxon>
    </lineage>
</organism>
<dbReference type="PATRIC" id="fig|1461583.4.peg.867"/>
<accession>A0A078M229</accession>
<reference evidence="1" key="1">
    <citation type="submission" date="2014-07" db="EMBL/GenBank/DDBJ databases">
        <authorList>
            <person name="Urmite Genomes Urmite Genomes"/>
        </authorList>
    </citation>
    <scope>NUCLEOTIDE SEQUENCE</scope>
    <source>
        <strain evidence="1">13S34_air</strain>
    </source>
</reference>
<name>A0A078M229_9BACL</name>
<gene>
    <name evidence="1" type="ORF">BN1050_00907</name>
</gene>
<proteinExistence type="predicted"/>
<dbReference type="EMBL" id="LN483074">
    <property type="protein sequence ID" value="CEA01433.1"/>
    <property type="molecule type" value="Genomic_DNA"/>
</dbReference>